<dbReference type="CDD" id="cd00077">
    <property type="entry name" value="HDc"/>
    <property type="match status" value="1"/>
</dbReference>
<dbReference type="InterPro" id="IPR003607">
    <property type="entry name" value="HD/PDEase_dom"/>
</dbReference>
<evidence type="ECO:0000259" key="1">
    <source>
        <dbReference type="Pfam" id="PF01966"/>
    </source>
</evidence>
<dbReference type="InterPro" id="IPR006674">
    <property type="entry name" value="HD_domain"/>
</dbReference>
<proteinExistence type="predicted"/>
<protein>
    <submittedName>
        <fullName evidence="2">Phosphohydrolase</fullName>
    </submittedName>
</protein>
<reference evidence="2 3" key="1">
    <citation type="journal article" date="2016" name="Front. Microbiol.">
        <title>Genome Sequence of the Piezophilic, Mesophilic Sulfate-Reducing Bacterium Desulfovibrio indicus J2T.</title>
        <authorList>
            <person name="Cao J."/>
            <person name="Maignien L."/>
            <person name="Shao Z."/>
            <person name="Alain K."/>
            <person name="Jebbar M."/>
        </authorList>
    </citation>
    <scope>NUCLEOTIDE SEQUENCE [LARGE SCALE GENOMIC DNA]</scope>
    <source>
        <strain evidence="2 3">J2</strain>
    </source>
</reference>
<dbReference type="Proteomes" id="UP000055611">
    <property type="component" value="Chromosome"/>
</dbReference>
<evidence type="ECO:0000313" key="2">
    <source>
        <dbReference type="EMBL" id="AMK13017.1"/>
    </source>
</evidence>
<sequence length="196" mass="22028">MPLPPAARFDPSRPAPDDARCFEYWERFDMLDNVAAHSRLVAGVATFLARRAQAVGLEVDVPTVRASALLHDLAKTYSIRHGGNHSQLGGAWVAELTGNPVIATGVTHHVWWPFPLDLDRYFTPLAVLYADKRVNHNELVSIRERFQDLIKRYGIPMNLQDRINATENQALQLEELLSQTLEVDLNACDFDSGRLV</sequence>
<feature type="domain" description="HD" evidence="1">
    <location>
        <begin position="34"/>
        <end position="109"/>
    </location>
</feature>
<dbReference type="Pfam" id="PF01966">
    <property type="entry name" value="HD"/>
    <property type="match status" value="1"/>
</dbReference>
<organism evidence="2 3">
    <name type="scientific">Pseudodesulfovibrio indicus</name>
    <dbReference type="NCBI Taxonomy" id="1716143"/>
    <lineage>
        <taxon>Bacteria</taxon>
        <taxon>Pseudomonadati</taxon>
        <taxon>Thermodesulfobacteriota</taxon>
        <taxon>Desulfovibrionia</taxon>
        <taxon>Desulfovibrionales</taxon>
        <taxon>Desulfovibrionaceae</taxon>
    </lineage>
</organism>
<dbReference type="EMBL" id="CP014206">
    <property type="protein sequence ID" value="AMK13017.1"/>
    <property type="molecule type" value="Genomic_DNA"/>
</dbReference>
<name>A0ABM5YZV4_9BACT</name>
<evidence type="ECO:0000313" key="3">
    <source>
        <dbReference type="Proteomes" id="UP000055611"/>
    </source>
</evidence>
<keyword evidence="3" id="KW-1185">Reference proteome</keyword>
<dbReference type="Gene3D" id="1.10.3210.10">
    <property type="entry name" value="Hypothetical protein af1432"/>
    <property type="match status" value="1"/>
</dbReference>
<dbReference type="SUPFAM" id="SSF109604">
    <property type="entry name" value="HD-domain/PDEase-like"/>
    <property type="match status" value="1"/>
</dbReference>
<accession>A0ABM5YZV4</accession>
<gene>
    <name evidence="2" type="ORF">AWY79_14825</name>
</gene>